<dbReference type="Proteomes" id="UP001597380">
    <property type="component" value="Unassembled WGS sequence"/>
</dbReference>
<proteinExistence type="predicted"/>
<dbReference type="RefSeq" id="WP_345341358.1">
    <property type="nucleotide sequence ID" value="NZ_BAABLI010000023.1"/>
</dbReference>
<evidence type="ECO:0000313" key="2">
    <source>
        <dbReference type="Proteomes" id="UP001597380"/>
    </source>
</evidence>
<sequence length="130" mass="14634">MKVSLRKTYSHIHVSYADDDYSNNLSATDFCLHTTSDTHKLSINLIGNLNQRDKQANSYADAVAFVEKHELLKMVQIDERKVLEGLLKAHKSNPAAKWVLEVALGSRGTFNYQVKPSRKNDSLFLDVVGV</sequence>
<organism evidence="1 2">
    <name type="scientific">Corallincola platygyrae</name>
    <dbReference type="NCBI Taxonomy" id="1193278"/>
    <lineage>
        <taxon>Bacteria</taxon>
        <taxon>Pseudomonadati</taxon>
        <taxon>Pseudomonadota</taxon>
        <taxon>Gammaproteobacteria</taxon>
        <taxon>Alteromonadales</taxon>
        <taxon>Psychromonadaceae</taxon>
        <taxon>Corallincola</taxon>
    </lineage>
</organism>
<dbReference type="EMBL" id="JBHUHT010000022">
    <property type="protein sequence ID" value="MFD2097492.1"/>
    <property type="molecule type" value="Genomic_DNA"/>
</dbReference>
<reference evidence="2" key="1">
    <citation type="journal article" date="2019" name="Int. J. Syst. Evol. Microbiol.">
        <title>The Global Catalogue of Microorganisms (GCM) 10K type strain sequencing project: providing services to taxonomists for standard genome sequencing and annotation.</title>
        <authorList>
            <consortium name="The Broad Institute Genomics Platform"/>
            <consortium name="The Broad Institute Genome Sequencing Center for Infectious Disease"/>
            <person name="Wu L."/>
            <person name="Ma J."/>
        </authorList>
    </citation>
    <scope>NUCLEOTIDE SEQUENCE [LARGE SCALE GENOMIC DNA]</scope>
    <source>
        <strain evidence="2">CGMCC 1.10992</strain>
    </source>
</reference>
<name>A0ABW4XPJ7_9GAMM</name>
<comment type="caution">
    <text evidence="1">The sequence shown here is derived from an EMBL/GenBank/DDBJ whole genome shotgun (WGS) entry which is preliminary data.</text>
</comment>
<evidence type="ECO:0000313" key="1">
    <source>
        <dbReference type="EMBL" id="MFD2097492.1"/>
    </source>
</evidence>
<protein>
    <submittedName>
        <fullName evidence="1">Uncharacterized protein</fullName>
    </submittedName>
</protein>
<keyword evidence="2" id="KW-1185">Reference proteome</keyword>
<gene>
    <name evidence="1" type="ORF">ACFSJ3_15965</name>
</gene>
<accession>A0ABW4XPJ7</accession>